<dbReference type="Gene3D" id="1.10.10.10">
    <property type="entry name" value="Winged helix-like DNA-binding domain superfamily/Winged helix DNA-binding domain"/>
    <property type="match status" value="1"/>
</dbReference>
<accession>A0A2S7SZA0</accession>
<dbReference type="Pfam" id="PF04542">
    <property type="entry name" value="Sigma70_r2"/>
    <property type="match status" value="1"/>
</dbReference>
<dbReference type="CDD" id="cd06171">
    <property type="entry name" value="Sigma70_r4"/>
    <property type="match status" value="1"/>
</dbReference>
<dbReference type="InterPro" id="IPR039425">
    <property type="entry name" value="RNA_pol_sigma-70-like"/>
</dbReference>
<dbReference type="NCBIfam" id="TIGR02985">
    <property type="entry name" value="Sig70_bacteroi1"/>
    <property type="match status" value="1"/>
</dbReference>
<sequence length="188" mass="21799">MEIDSGPVLLKRENTAIFETAFKQHFKALHAYAYTIIKDDVMAEEIVQNMFYKIWKNRETITINQSFTAYLYRCVYNDSLNHLKHVKVKAAYQSYAVQNMSNSNNAADQKSLRDLEQKLDEAMKELPEQCRTIFQLSRFEELKYLQIADKLGISVKTVENQMGKALRLLRGKLVDFLPAALIILLLTL</sequence>
<keyword evidence="2" id="KW-0805">Transcription regulation</keyword>
<dbReference type="Gene3D" id="1.10.1740.10">
    <property type="match status" value="1"/>
</dbReference>
<evidence type="ECO:0000256" key="3">
    <source>
        <dbReference type="ARBA" id="ARBA00023082"/>
    </source>
</evidence>
<evidence type="ECO:0000256" key="4">
    <source>
        <dbReference type="ARBA" id="ARBA00023163"/>
    </source>
</evidence>
<dbReference type="Proteomes" id="UP000239872">
    <property type="component" value="Unassembled WGS sequence"/>
</dbReference>
<dbReference type="RefSeq" id="WP_105038923.1">
    <property type="nucleotide sequence ID" value="NZ_PPSL01000002.1"/>
</dbReference>
<feature type="coiled-coil region" evidence="5">
    <location>
        <begin position="105"/>
        <end position="132"/>
    </location>
</feature>
<dbReference type="InterPro" id="IPR007627">
    <property type="entry name" value="RNA_pol_sigma70_r2"/>
</dbReference>
<dbReference type="AlphaFoldDB" id="A0A2S7SZA0"/>
<dbReference type="InterPro" id="IPR013324">
    <property type="entry name" value="RNA_pol_sigma_r3/r4-like"/>
</dbReference>
<dbReference type="InterPro" id="IPR014284">
    <property type="entry name" value="RNA_pol_sigma-70_dom"/>
</dbReference>
<dbReference type="GO" id="GO:0003677">
    <property type="term" value="F:DNA binding"/>
    <property type="evidence" value="ECO:0007669"/>
    <property type="project" value="InterPro"/>
</dbReference>
<evidence type="ECO:0000256" key="1">
    <source>
        <dbReference type="ARBA" id="ARBA00010641"/>
    </source>
</evidence>
<gene>
    <name evidence="8" type="ORF">CJD36_009660</name>
</gene>
<feature type="domain" description="RNA polymerase sigma-70 region 2" evidence="6">
    <location>
        <begin position="22"/>
        <end position="84"/>
    </location>
</feature>
<dbReference type="PANTHER" id="PTHR43133:SF46">
    <property type="entry name" value="RNA POLYMERASE SIGMA-70 FACTOR ECF SUBFAMILY"/>
    <property type="match status" value="1"/>
</dbReference>
<evidence type="ECO:0000256" key="5">
    <source>
        <dbReference type="SAM" id="Coils"/>
    </source>
</evidence>
<reference evidence="8 9" key="1">
    <citation type="submission" date="2018-01" db="EMBL/GenBank/DDBJ databases">
        <title>A novel member of the phylum Bacteroidetes isolated from glacier ice.</title>
        <authorList>
            <person name="Liu Q."/>
            <person name="Xin Y.-H."/>
        </authorList>
    </citation>
    <scope>NUCLEOTIDE SEQUENCE [LARGE SCALE GENOMIC DNA]</scope>
    <source>
        <strain evidence="8 9">RB1R16</strain>
    </source>
</reference>
<dbReference type="EMBL" id="PPSL01000002">
    <property type="protein sequence ID" value="PQJ12044.1"/>
    <property type="molecule type" value="Genomic_DNA"/>
</dbReference>
<evidence type="ECO:0000259" key="6">
    <source>
        <dbReference type="Pfam" id="PF04542"/>
    </source>
</evidence>
<evidence type="ECO:0000313" key="8">
    <source>
        <dbReference type="EMBL" id="PQJ12044.1"/>
    </source>
</evidence>
<dbReference type="GO" id="GO:0016987">
    <property type="term" value="F:sigma factor activity"/>
    <property type="evidence" value="ECO:0007669"/>
    <property type="project" value="UniProtKB-KW"/>
</dbReference>
<evidence type="ECO:0000259" key="7">
    <source>
        <dbReference type="Pfam" id="PF08281"/>
    </source>
</evidence>
<feature type="domain" description="RNA polymerase sigma factor 70 region 4 type 2" evidence="7">
    <location>
        <begin position="117"/>
        <end position="169"/>
    </location>
</feature>
<dbReference type="NCBIfam" id="TIGR02937">
    <property type="entry name" value="sigma70-ECF"/>
    <property type="match status" value="1"/>
</dbReference>
<comment type="similarity">
    <text evidence="1">Belongs to the sigma-70 factor family. ECF subfamily.</text>
</comment>
<protein>
    <submittedName>
        <fullName evidence="8">RNA polymerase sigma-70 factor</fullName>
    </submittedName>
</protein>
<keyword evidence="3" id="KW-0731">Sigma factor</keyword>
<keyword evidence="9" id="KW-1185">Reference proteome</keyword>
<proteinExistence type="inferred from homology"/>
<keyword evidence="4" id="KW-0804">Transcription</keyword>
<dbReference type="SUPFAM" id="SSF88946">
    <property type="entry name" value="Sigma2 domain of RNA polymerase sigma factors"/>
    <property type="match status" value="1"/>
</dbReference>
<organism evidence="8 9">
    <name type="scientific">Flavipsychrobacter stenotrophus</name>
    <dbReference type="NCBI Taxonomy" id="2077091"/>
    <lineage>
        <taxon>Bacteria</taxon>
        <taxon>Pseudomonadati</taxon>
        <taxon>Bacteroidota</taxon>
        <taxon>Chitinophagia</taxon>
        <taxon>Chitinophagales</taxon>
        <taxon>Chitinophagaceae</taxon>
        <taxon>Flavipsychrobacter</taxon>
    </lineage>
</organism>
<comment type="caution">
    <text evidence="8">The sequence shown here is derived from an EMBL/GenBank/DDBJ whole genome shotgun (WGS) entry which is preliminary data.</text>
</comment>
<dbReference type="InterPro" id="IPR014327">
    <property type="entry name" value="RNA_pol_sigma70_bacteroid"/>
</dbReference>
<name>A0A2S7SZA0_9BACT</name>
<dbReference type="PANTHER" id="PTHR43133">
    <property type="entry name" value="RNA POLYMERASE ECF-TYPE SIGMA FACTO"/>
    <property type="match status" value="1"/>
</dbReference>
<dbReference type="GO" id="GO:0006352">
    <property type="term" value="P:DNA-templated transcription initiation"/>
    <property type="evidence" value="ECO:0007669"/>
    <property type="project" value="InterPro"/>
</dbReference>
<dbReference type="InterPro" id="IPR013249">
    <property type="entry name" value="RNA_pol_sigma70_r4_t2"/>
</dbReference>
<dbReference type="SUPFAM" id="SSF88659">
    <property type="entry name" value="Sigma3 and sigma4 domains of RNA polymerase sigma factors"/>
    <property type="match status" value="1"/>
</dbReference>
<dbReference type="InterPro" id="IPR013325">
    <property type="entry name" value="RNA_pol_sigma_r2"/>
</dbReference>
<keyword evidence="5" id="KW-0175">Coiled coil</keyword>
<evidence type="ECO:0000256" key="2">
    <source>
        <dbReference type="ARBA" id="ARBA00023015"/>
    </source>
</evidence>
<dbReference type="InterPro" id="IPR036388">
    <property type="entry name" value="WH-like_DNA-bd_sf"/>
</dbReference>
<evidence type="ECO:0000313" key="9">
    <source>
        <dbReference type="Proteomes" id="UP000239872"/>
    </source>
</evidence>
<dbReference type="Pfam" id="PF08281">
    <property type="entry name" value="Sigma70_r4_2"/>
    <property type="match status" value="1"/>
</dbReference>
<dbReference type="OrthoDB" id="1100095at2"/>